<protein>
    <submittedName>
        <fullName evidence="2">Uncharacterized protein</fullName>
    </submittedName>
</protein>
<feature type="region of interest" description="Disordered" evidence="1">
    <location>
        <begin position="1"/>
        <end position="24"/>
    </location>
</feature>
<dbReference type="OrthoDB" id="412006at2759"/>
<evidence type="ECO:0000313" key="3">
    <source>
        <dbReference type="Proteomes" id="UP000054279"/>
    </source>
</evidence>
<dbReference type="EMBL" id="KN837291">
    <property type="protein sequence ID" value="KIJ29074.1"/>
    <property type="molecule type" value="Genomic_DNA"/>
</dbReference>
<dbReference type="AlphaFoldDB" id="A0A0C9U4A6"/>
<dbReference type="Proteomes" id="UP000054279">
    <property type="component" value="Unassembled WGS sequence"/>
</dbReference>
<organism evidence="2 3">
    <name type="scientific">Sphaerobolus stellatus (strain SS14)</name>
    <dbReference type="NCBI Taxonomy" id="990650"/>
    <lineage>
        <taxon>Eukaryota</taxon>
        <taxon>Fungi</taxon>
        <taxon>Dikarya</taxon>
        <taxon>Basidiomycota</taxon>
        <taxon>Agaricomycotina</taxon>
        <taxon>Agaricomycetes</taxon>
        <taxon>Phallomycetidae</taxon>
        <taxon>Geastrales</taxon>
        <taxon>Sphaerobolaceae</taxon>
        <taxon>Sphaerobolus</taxon>
    </lineage>
</organism>
<feature type="compositionally biased region" description="Polar residues" evidence="1">
    <location>
        <begin position="1"/>
        <end position="21"/>
    </location>
</feature>
<reference evidence="2 3" key="1">
    <citation type="submission" date="2014-06" db="EMBL/GenBank/DDBJ databases">
        <title>Evolutionary Origins and Diversification of the Mycorrhizal Mutualists.</title>
        <authorList>
            <consortium name="DOE Joint Genome Institute"/>
            <consortium name="Mycorrhizal Genomics Consortium"/>
            <person name="Kohler A."/>
            <person name="Kuo A."/>
            <person name="Nagy L.G."/>
            <person name="Floudas D."/>
            <person name="Copeland A."/>
            <person name="Barry K.W."/>
            <person name="Cichocki N."/>
            <person name="Veneault-Fourrey C."/>
            <person name="LaButti K."/>
            <person name="Lindquist E.A."/>
            <person name="Lipzen A."/>
            <person name="Lundell T."/>
            <person name="Morin E."/>
            <person name="Murat C."/>
            <person name="Riley R."/>
            <person name="Ohm R."/>
            <person name="Sun H."/>
            <person name="Tunlid A."/>
            <person name="Henrissat B."/>
            <person name="Grigoriev I.V."/>
            <person name="Hibbett D.S."/>
            <person name="Martin F."/>
        </authorList>
    </citation>
    <scope>NUCLEOTIDE SEQUENCE [LARGE SCALE GENOMIC DNA]</scope>
    <source>
        <strain evidence="2 3">SS14</strain>
    </source>
</reference>
<dbReference type="HOGENOM" id="CLU_1185675_0_0_1"/>
<evidence type="ECO:0000313" key="2">
    <source>
        <dbReference type="EMBL" id="KIJ29074.1"/>
    </source>
</evidence>
<gene>
    <name evidence="2" type="ORF">M422DRAFT_269597</name>
</gene>
<keyword evidence="3" id="KW-1185">Reference proteome</keyword>
<evidence type="ECO:0000256" key="1">
    <source>
        <dbReference type="SAM" id="MobiDB-lite"/>
    </source>
</evidence>
<proteinExistence type="predicted"/>
<accession>A0A0C9U4A6</accession>
<name>A0A0C9U4A6_SPHS4</name>
<sequence>MNTYTSSRWPFSTPYANTSPNPDLPHTLNVGGALYSPHYEKSMQGSVDSNLRQGTPALRKAKQDHWKIWLEDIDERGIWTAGKYAKNSPTDGGRTLIPTLHKKDTNGHLLAMFDTAPTKAAALAEIFFLSQPSSLPPMPDDDTPDPAPLCFQMPWLHQVLNHIEKSKPFKAPGNNGIPNIILKKCATLIAPFLHTCLEASVQLQYFPKLCDNGTPLFYANQDNLTTLSRRPTDP</sequence>